<dbReference type="GO" id="GO:0031966">
    <property type="term" value="C:mitochondrial membrane"/>
    <property type="evidence" value="ECO:0007669"/>
    <property type="project" value="UniProtKB-SubCell"/>
</dbReference>
<keyword evidence="8" id="KW-1278">Translocase</keyword>
<dbReference type="InterPro" id="IPR000260">
    <property type="entry name" value="NADH4_N"/>
</dbReference>
<evidence type="ECO:0000256" key="14">
    <source>
        <dbReference type="ARBA" id="ARBA00023136"/>
    </source>
</evidence>
<evidence type="ECO:0000256" key="13">
    <source>
        <dbReference type="ARBA" id="ARBA00023128"/>
    </source>
</evidence>
<feature type="transmembrane region" description="Helical" evidence="16">
    <location>
        <begin position="189"/>
        <end position="211"/>
    </location>
</feature>
<evidence type="ECO:0000256" key="8">
    <source>
        <dbReference type="ARBA" id="ARBA00022967"/>
    </source>
</evidence>
<feature type="transmembrane region" description="Helical" evidence="16">
    <location>
        <begin position="63"/>
        <end position="80"/>
    </location>
</feature>
<keyword evidence="14 16" id="KW-0472">Membrane</keyword>
<feature type="transmembrane region" description="Helical" evidence="16">
    <location>
        <begin position="92"/>
        <end position="109"/>
    </location>
</feature>
<evidence type="ECO:0000256" key="3">
    <source>
        <dbReference type="ARBA" id="ARBA00012944"/>
    </source>
</evidence>
<dbReference type="PANTHER" id="PTHR43507:SF20">
    <property type="entry name" value="NADH-UBIQUINONE OXIDOREDUCTASE CHAIN 4"/>
    <property type="match status" value="1"/>
</dbReference>
<name>A0A8K1LYV6_9NEOB</name>
<feature type="domain" description="NADH:quinone oxidoreductase/Mrp antiporter transmembrane" evidence="17">
    <location>
        <begin position="110"/>
        <end position="390"/>
    </location>
</feature>
<gene>
    <name evidence="19" type="primary">ND4</name>
</gene>
<feature type="transmembrane region" description="Helical" evidence="16">
    <location>
        <begin position="302"/>
        <end position="322"/>
    </location>
</feature>
<dbReference type="Pfam" id="PF00361">
    <property type="entry name" value="Proton_antipo_M"/>
    <property type="match status" value="1"/>
</dbReference>
<reference evidence="19" key="1">
    <citation type="journal article" date="2021" name="Biol. J. Linn. Soc. Lond.">
        <title>Species diversity and biogeography of an ancient frog clade from the Guiana Shield (Anura: Microhylidae: Adelastes, Otophryne, Synapturanus) exhibiting spectacular phenotypic diversification.</title>
        <authorList>
            <person name="Fouquet A."/>
            <person name="Leblanc K."/>
            <person name="Framit M."/>
            <person name="Rejaud A."/>
            <person name="Rodrigues M.T."/>
            <person name="Castroviejo-Fisher S."/>
            <person name="Peloso P.L.V."/>
            <person name="Prates I."/>
            <person name="Manzi S."/>
            <person name="Suescun U."/>
            <person name="Baroni S."/>
            <person name="Moraes L.J.C.L."/>
            <person name="Recoder R."/>
            <person name="de Souza S.M."/>
            <person name="Dal Vecchio F."/>
            <person name="Camacho A."/>
            <person name="Ghellere J.M."/>
            <person name="Rojas-Runjaic F.J.M."/>
            <person name="Gagliardi-Urrutia G."/>
            <person name="de Carvalho V.T."/>
            <person name="Gordo M."/>
            <person name="Menin M."/>
            <person name="Kok P.J.R."/>
            <person name="Hrbek T."/>
            <person name="Werneck F.P."/>
            <person name="Crawford A.J."/>
            <person name="Ron S.R."/>
            <person name="Mueses-Cisneros J.J."/>
            <person name="Rojas Zamora R.R."/>
            <person name="Pavan D."/>
            <person name="Ivo Simoes P."/>
            <person name="Ernst R."/>
            <person name="Fabre A.-C."/>
        </authorList>
    </citation>
    <scope>NUCLEOTIDE SEQUENCE</scope>
</reference>
<feature type="transmembrane region" description="Helical" evidence="16">
    <location>
        <begin position="115"/>
        <end position="135"/>
    </location>
</feature>
<proteinExistence type="inferred from homology"/>
<evidence type="ECO:0000256" key="15">
    <source>
        <dbReference type="ARBA" id="ARBA00049551"/>
    </source>
</evidence>
<keyword evidence="10 16" id="KW-1133">Transmembrane helix</keyword>
<dbReference type="EC" id="7.1.1.2" evidence="3 16"/>
<dbReference type="GO" id="GO:0015990">
    <property type="term" value="P:electron transport coupled proton transport"/>
    <property type="evidence" value="ECO:0007669"/>
    <property type="project" value="TreeGrafter"/>
</dbReference>
<dbReference type="GO" id="GO:0003954">
    <property type="term" value="F:NADH dehydrogenase activity"/>
    <property type="evidence" value="ECO:0007669"/>
    <property type="project" value="TreeGrafter"/>
</dbReference>
<evidence type="ECO:0000256" key="6">
    <source>
        <dbReference type="ARBA" id="ARBA00022660"/>
    </source>
</evidence>
<evidence type="ECO:0000256" key="12">
    <source>
        <dbReference type="ARBA" id="ARBA00023075"/>
    </source>
</evidence>
<feature type="transmembrane region" description="Helical" evidence="16">
    <location>
        <begin position="277"/>
        <end position="296"/>
    </location>
</feature>
<dbReference type="GO" id="GO:0008137">
    <property type="term" value="F:NADH dehydrogenase (ubiquinone) activity"/>
    <property type="evidence" value="ECO:0007669"/>
    <property type="project" value="UniProtKB-UniRule"/>
</dbReference>
<accession>A0A8K1LYV6</accession>
<evidence type="ECO:0000313" key="19">
    <source>
        <dbReference type="EMBL" id="UBD07314.1"/>
    </source>
</evidence>
<evidence type="ECO:0000256" key="9">
    <source>
        <dbReference type="ARBA" id="ARBA00022982"/>
    </source>
</evidence>
<organism evidence="19">
    <name type="scientific">Synapturanus sp. MNHN-RA-2020.0079</name>
    <dbReference type="NCBI Taxonomy" id="2877830"/>
    <lineage>
        <taxon>Eukaryota</taxon>
        <taxon>Metazoa</taxon>
        <taxon>Chordata</taxon>
        <taxon>Craniata</taxon>
        <taxon>Vertebrata</taxon>
        <taxon>Euteleostomi</taxon>
        <taxon>Amphibia</taxon>
        <taxon>Batrachia</taxon>
        <taxon>Anura</taxon>
        <taxon>Neobatrachia</taxon>
        <taxon>Microhyloidea</taxon>
        <taxon>Microhylidae</taxon>
        <taxon>Microhylidae incertae sedis</taxon>
        <taxon>Synapturanus</taxon>
    </lineage>
</organism>
<evidence type="ECO:0000256" key="4">
    <source>
        <dbReference type="ARBA" id="ARBA00021006"/>
    </source>
</evidence>
<dbReference type="EMBL" id="MW305231">
    <property type="protein sequence ID" value="UBD07314.1"/>
    <property type="molecule type" value="Genomic_DNA"/>
</dbReference>
<dbReference type="GO" id="GO:0042773">
    <property type="term" value="P:ATP synthesis coupled electron transport"/>
    <property type="evidence" value="ECO:0007669"/>
    <property type="project" value="InterPro"/>
</dbReference>
<feature type="domain" description="NADH:ubiquinone oxidoreductase chain 4 N-terminal" evidence="18">
    <location>
        <begin position="1"/>
        <end position="107"/>
    </location>
</feature>
<evidence type="ECO:0000256" key="5">
    <source>
        <dbReference type="ARBA" id="ARBA00022448"/>
    </source>
</evidence>
<comment type="similarity">
    <text evidence="2 16">Belongs to the complex I subunit 4 family.</text>
</comment>
<feature type="transmembrane region" description="Helical" evidence="16">
    <location>
        <begin position="254"/>
        <end position="270"/>
    </location>
</feature>
<dbReference type="PANTHER" id="PTHR43507">
    <property type="entry name" value="NADH-UBIQUINONE OXIDOREDUCTASE CHAIN 4"/>
    <property type="match status" value="1"/>
</dbReference>
<keyword evidence="5 16" id="KW-0813">Transport</keyword>
<feature type="transmembrane region" description="Helical" evidence="16">
    <location>
        <begin position="147"/>
        <end position="169"/>
    </location>
</feature>
<keyword evidence="6 16" id="KW-0679">Respiratory chain</keyword>
<evidence type="ECO:0000256" key="7">
    <source>
        <dbReference type="ARBA" id="ARBA00022692"/>
    </source>
</evidence>
<evidence type="ECO:0000259" key="18">
    <source>
        <dbReference type="Pfam" id="PF01059"/>
    </source>
</evidence>
<dbReference type="AlphaFoldDB" id="A0A8K1LYV6"/>
<feature type="transmembrane region" description="Helical" evidence="16">
    <location>
        <begin position="22"/>
        <end position="43"/>
    </location>
</feature>
<dbReference type="InterPro" id="IPR001750">
    <property type="entry name" value="ND/Mrp_TM"/>
</dbReference>
<evidence type="ECO:0000259" key="17">
    <source>
        <dbReference type="Pfam" id="PF00361"/>
    </source>
</evidence>
<comment type="function">
    <text evidence="16">Core subunit of the mitochondrial membrane respiratory chain NADH dehydrogenase (Complex I) which catalyzes electron transfer from NADH through the respiratory chain, using ubiquinone as an electron acceptor. Essential for the catalytic activity and assembly of complex I.</text>
</comment>
<keyword evidence="13 16" id="KW-0496">Mitochondrion</keyword>
<keyword evidence="12 16" id="KW-0830">Ubiquinone</keyword>
<protein>
    <recommendedName>
        <fullName evidence="4 16">NADH-ubiquinone oxidoreductase chain 4</fullName>
        <ecNumber evidence="3 16">7.1.1.2</ecNumber>
    </recommendedName>
</protein>
<evidence type="ECO:0000256" key="10">
    <source>
        <dbReference type="ARBA" id="ARBA00022989"/>
    </source>
</evidence>
<dbReference type="Pfam" id="PF01059">
    <property type="entry name" value="Oxidored_q5_N"/>
    <property type="match status" value="1"/>
</dbReference>
<sequence>MLMLTTTWLSIIILVIFLPKKVLWPLSISTALTVSMFSLTWFYLQDAQLSSSWLYIDSLSKPLLILTCWLYPLTLLASQSKMIKQPIPHQRMYIINLTILQIFTLMAFASSTLIMFFIMFEASLIPTVIIITNWGAQERRMQASFYLLFYSLIASTPLITFLLSFYADIHHLSLQMTISTPQQNSPTTLTWLIINLAFLVKMPLYCLHLWLPKAHVEAPIAGSMILAGTLLKLGGYGILRLAHFLPTCPWPSETAYITIAGILIPTLLCLRQTDLKSLIAMSSVSHMNAVILASIINTPQSTSAALMLMITHGLTSSALFCLANTMYERTHTRTMTLLRGSLLIFQLLALWWLLTLMYNMALPPFLSSIGEMLFMASILPLSNHAFIIVSLGMITTAAYTLYIMLSTRDIPQDHLNTLPPIQIREHLLFALHILPLLTIILNPQLILL</sequence>
<evidence type="ECO:0000256" key="2">
    <source>
        <dbReference type="ARBA" id="ARBA00009025"/>
    </source>
</evidence>
<keyword evidence="11 16" id="KW-0520">NAD</keyword>
<keyword evidence="7 16" id="KW-0812">Transmembrane</keyword>
<evidence type="ECO:0000256" key="11">
    <source>
        <dbReference type="ARBA" id="ARBA00023027"/>
    </source>
</evidence>
<keyword evidence="9 16" id="KW-0249">Electron transport</keyword>
<dbReference type="PRINTS" id="PR01437">
    <property type="entry name" value="NUOXDRDTASE4"/>
</dbReference>
<evidence type="ECO:0000256" key="16">
    <source>
        <dbReference type="RuleBase" id="RU003297"/>
    </source>
</evidence>
<comment type="catalytic activity">
    <reaction evidence="15 16">
        <text>a ubiquinone + NADH + 5 H(+)(in) = a ubiquinol + NAD(+) + 4 H(+)(out)</text>
        <dbReference type="Rhea" id="RHEA:29091"/>
        <dbReference type="Rhea" id="RHEA-COMP:9565"/>
        <dbReference type="Rhea" id="RHEA-COMP:9566"/>
        <dbReference type="ChEBI" id="CHEBI:15378"/>
        <dbReference type="ChEBI" id="CHEBI:16389"/>
        <dbReference type="ChEBI" id="CHEBI:17976"/>
        <dbReference type="ChEBI" id="CHEBI:57540"/>
        <dbReference type="ChEBI" id="CHEBI:57945"/>
        <dbReference type="EC" id="7.1.1.2"/>
    </reaction>
</comment>
<feature type="transmembrane region" description="Helical" evidence="16">
    <location>
        <begin position="381"/>
        <end position="405"/>
    </location>
</feature>
<evidence type="ECO:0000256" key="1">
    <source>
        <dbReference type="ARBA" id="ARBA00004225"/>
    </source>
</evidence>
<dbReference type="GO" id="GO:0048039">
    <property type="term" value="F:ubiquinone binding"/>
    <property type="evidence" value="ECO:0007669"/>
    <property type="project" value="TreeGrafter"/>
</dbReference>
<feature type="transmembrane region" description="Helical" evidence="16">
    <location>
        <begin position="223"/>
        <end position="242"/>
    </location>
</feature>
<dbReference type="InterPro" id="IPR003918">
    <property type="entry name" value="NADH_UbQ_OxRdtase"/>
</dbReference>
<comment type="subcellular location">
    <subcellularLocation>
        <location evidence="1 16">Mitochondrion membrane</location>
        <topology evidence="1 16">Multi-pass membrane protein</topology>
    </subcellularLocation>
</comment>
<geneLocation type="mitochondrion" evidence="19"/>
<feature type="transmembrane region" description="Helical" evidence="16">
    <location>
        <begin position="342"/>
        <end position="361"/>
    </location>
</feature>
<feature type="transmembrane region" description="Helical" evidence="16">
    <location>
        <begin position="426"/>
        <end position="447"/>
    </location>
</feature>